<evidence type="ECO:0000256" key="4">
    <source>
        <dbReference type="ARBA" id="ARBA00023004"/>
    </source>
</evidence>
<evidence type="ECO:0000256" key="2">
    <source>
        <dbReference type="ARBA" id="ARBA00022723"/>
    </source>
</evidence>
<keyword evidence="2" id="KW-0479">Metal-binding</keyword>
<dbReference type="EMBL" id="BART01032095">
    <property type="protein sequence ID" value="GAH07358.1"/>
    <property type="molecule type" value="Genomic_DNA"/>
</dbReference>
<accession>X1EFA4</accession>
<organism evidence="7">
    <name type="scientific">marine sediment metagenome</name>
    <dbReference type="NCBI Taxonomy" id="412755"/>
    <lineage>
        <taxon>unclassified sequences</taxon>
        <taxon>metagenomes</taxon>
        <taxon>ecological metagenomes</taxon>
    </lineage>
</organism>
<dbReference type="InterPro" id="IPR004017">
    <property type="entry name" value="Cys_rich_dom"/>
</dbReference>
<dbReference type="GO" id="GO:0016491">
    <property type="term" value="F:oxidoreductase activity"/>
    <property type="evidence" value="ECO:0007669"/>
    <property type="project" value="UniProtKB-ARBA"/>
</dbReference>
<evidence type="ECO:0000313" key="7">
    <source>
        <dbReference type="EMBL" id="GAH07358.1"/>
    </source>
</evidence>
<keyword evidence="1" id="KW-0004">4Fe-4S</keyword>
<comment type="caution">
    <text evidence="7">The sequence shown here is derived from an EMBL/GenBank/DDBJ whole genome shotgun (WGS) entry which is preliminary data.</text>
</comment>
<evidence type="ECO:0000259" key="6">
    <source>
        <dbReference type="Pfam" id="PF02754"/>
    </source>
</evidence>
<evidence type="ECO:0000256" key="5">
    <source>
        <dbReference type="ARBA" id="ARBA00023014"/>
    </source>
</evidence>
<feature type="non-terminal residue" evidence="7">
    <location>
        <position position="1"/>
    </location>
</feature>
<dbReference type="Pfam" id="PF02754">
    <property type="entry name" value="CCG"/>
    <property type="match status" value="1"/>
</dbReference>
<keyword evidence="3" id="KW-0677">Repeat</keyword>
<dbReference type="GO" id="GO:0051539">
    <property type="term" value="F:4 iron, 4 sulfur cluster binding"/>
    <property type="evidence" value="ECO:0007669"/>
    <property type="project" value="UniProtKB-KW"/>
</dbReference>
<keyword evidence="4" id="KW-0408">Iron</keyword>
<keyword evidence="5" id="KW-0411">Iron-sulfur</keyword>
<feature type="domain" description="Cysteine-rich" evidence="6">
    <location>
        <begin position="44"/>
        <end position="128"/>
    </location>
</feature>
<dbReference type="PANTHER" id="PTHR32479">
    <property type="entry name" value="GLYCOLATE OXIDASE IRON-SULFUR SUBUNIT"/>
    <property type="match status" value="1"/>
</dbReference>
<evidence type="ECO:0000256" key="1">
    <source>
        <dbReference type="ARBA" id="ARBA00022485"/>
    </source>
</evidence>
<sequence length="155" mass="17406">YPEIFADDERREQAETVASRFKDMVELIVPNEPVSVSSENPVVVTYHDPCHASRGQGLVKEPREILKNIEGIEYREMPEADWCCGGAGSYALSHYDLSQKVLDRKMENLKKTDADLLVTSCPACMIQLSYGVRRHGLKTKVCHISQVVAGKQVVR</sequence>
<proteinExistence type="predicted"/>
<evidence type="ECO:0000256" key="3">
    <source>
        <dbReference type="ARBA" id="ARBA00022737"/>
    </source>
</evidence>
<dbReference type="GO" id="GO:0046872">
    <property type="term" value="F:metal ion binding"/>
    <property type="evidence" value="ECO:0007669"/>
    <property type="project" value="UniProtKB-KW"/>
</dbReference>
<dbReference type="PANTHER" id="PTHR32479:SF17">
    <property type="entry name" value="GLYCOLATE OXIDASE IRON-SULFUR SUBUNIT"/>
    <property type="match status" value="1"/>
</dbReference>
<reference evidence="7" key="1">
    <citation type="journal article" date="2014" name="Front. Microbiol.">
        <title>High frequency of phylogenetically diverse reductive dehalogenase-homologous genes in deep subseafloor sedimentary metagenomes.</title>
        <authorList>
            <person name="Kawai M."/>
            <person name="Futagami T."/>
            <person name="Toyoda A."/>
            <person name="Takaki Y."/>
            <person name="Nishi S."/>
            <person name="Hori S."/>
            <person name="Arai W."/>
            <person name="Tsubouchi T."/>
            <person name="Morono Y."/>
            <person name="Uchiyama I."/>
            <person name="Ito T."/>
            <person name="Fujiyama A."/>
            <person name="Inagaki F."/>
            <person name="Takami H."/>
        </authorList>
    </citation>
    <scope>NUCLEOTIDE SEQUENCE</scope>
    <source>
        <strain evidence="7">Expedition CK06-06</strain>
    </source>
</reference>
<dbReference type="AlphaFoldDB" id="X1EFA4"/>
<protein>
    <recommendedName>
        <fullName evidence="6">Cysteine-rich domain-containing protein</fullName>
    </recommendedName>
</protein>
<gene>
    <name evidence="7" type="ORF">S01H4_55584</name>
</gene>
<name>X1EFA4_9ZZZZ</name>